<dbReference type="InterPro" id="IPR041657">
    <property type="entry name" value="HTH_17"/>
</dbReference>
<sequence length="205" mass="23598">MSSNIKLKGICHHCGQEFIARTTVTKYCCHKCAQRAYKAKVRELRLRGSTADPDTAIKQPKAKENPDSYFDIKTLDYLTVKEAATLLKCDRRTVYRLIKSGRLAAGNLSVRRIRILKKDIDALFVIQREPIKNNDISNSDLSNIPLKDCFNIGQILEEYKLSETSLRSLIQRHKIPKFQKGKFVYIPKKLIEPILIKILRNEYCG</sequence>
<dbReference type="NCBIfam" id="TIGR01764">
    <property type="entry name" value="excise"/>
    <property type="match status" value="1"/>
</dbReference>
<evidence type="ECO:0000259" key="1">
    <source>
        <dbReference type="Pfam" id="PF12728"/>
    </source>
</evidence>
<dbReference type="InterPro" id="IPR009061">
    <property type="entry name" value="DNA-bd_dom_put_sf"/>
</dbReference>
<dbReference type="Pfam" id="PF12728">
    <property type="entry name" value="HTH_17"/>
    <property type="match status" value="1"/>
</dbReference>
<accession>A0A7G5E2D6</accession>
<protein>
    <submittedName>
        <fullName evidence="2">Helix-turn-helix domain-containing protein</fullName>
    </submittedName>
</protein>
<dbReference type="SUPFAM" id="SSF46955">
    <property type="entry name" value="Putative DNA-binding domain"/>
    <property type="match status" value="1"/>
</dbReference>
<organism evidence="2 3">
    <name type="scientific">Sphingobacterium paramultivorum</name>
    <dbReference type="NCBI Taxonomy" id="2886510"/>
    <lineage>
        <taxon>Bacteria</taxon>
        <taxon>Pseudomonadati</taxon>
        <taxon>Bacteroidota</taxon>
        <taxon>Sphingobacteriia</taxon>
        <taxon>Sphingobacteriales</taxon>
        <taxon>Sphingobacteriaceae</taxon>
        <taxon>Sphingobacterium</taxon>
    </lineage>
</organism>
<dbReference type="GO" id="GO:0003677">
    <property type="term" value="F:DNA binding"/>
    <property type="evidence" value="ECO:0007669"/>
    <property type="project" value="InterPro"/>
</dbReference>
<dbReference type="Proteomes" id="UP000515450">
    <property type="component" value="Chromosome"/>
</dbReference>
<reference evidence="2 3" key="1">
    <citation type="journal article" date="2020" name="G3 (Bethesda)">
        <title>CeMbio - The Caenorhabditis elegans Microbiome Resource.</title>
        <authorList>
            <person name="Dirksen P."/>
            <person name="Assie A."/>
            <person name="Zimmermann J."/>
            <person name="Zhang F."/>
            <person name="Tietje A.M."/>
            <person name="Marsh S.A."/>
            <person name="Felix M.A."/>
            <person name="Shapira M."/>
            <person name="Kaleta C."/>
            <person name="Schulenburg H."/>
            <person name="Samuel B."/>
        </authorList>
    </citation>
    <scope>NUCLEOTIDE SEQUENCE [LARGE SCALE GENOMIC DNA]</scope>
    <source>
        <strain evidence="2 3">BIGb0170</strain>
    </source>
</reference>
<dbReference type="EMBL" id="CP058555">
    <property type="protein sequence ID" value="QMV68161.1"/>
    <property type="molecule type" value="Genomic_DNA"/>
</dbReference>
<keyword evidence="3" id="KW-1185">Reference proteome</keyword>
<evidence type="ECO:0000313" key="3">
    <source>
        <dbReference type="Proteomes" id="UP000515450"/>
    </source>
</evidence>
<proteinExistence type="predicted"/>
<dbReference type="RefSeq" id="WP_159728595.1">
    <property type="nucleotide sequence ID" value="NZ_CP058555.1"/>
</dbReference>
<gene>
    <name evidence="2" type="ORF">HS960_11035</name>
</gene>
<dbReference type="AlphaFoldDB" id="A0A7G5E2D6"/>
<feature type="domain" description="Helix-turn-helix" evidence="1">
    <location>
        <begin position="77"/>
        <end position="123"/>
    </location>
</feature>
<name>A0A7G5E2D6_9SPHI</name>
<evidence type="ECO:0000313" key="2">
    <source>
        <dbReference type="EMBL" id="QMV68161.1"/>
    </source>
</evidence>
<dbReference type="InterPro" id="IPR010093">
    <property type="entry name" value="SinI_DNA-bd"/>
</dbReference>